<proteinExistence type="inferred from homology"/>
<dbReference type="EMBL" id="CP001336">
    <property type="protein sequence ID" value="ACL22462.1"/>
    <property type="molecule type" value="Genomic_DNA"/>
</dbReference>
<evidence type="ECO:0000259" key="5">
    <source>
        <dbReference type="PROSITE" id="PS50531"/>
    </source>
</evidence>
<dbReference type="AlphaFoldDB" id="B8FVR0"/>
<dbReference type="HOGENOM" id="CLU_020626_2_0_9"/>
<dbReference type="PROSITE" id="PS50531">
    <property type="entry name" value="HTH_IS21"/>
    <property type="match status" value="1"/>
</dbReference>
<sequence length="442" mass="51755">MLEMVDKEYIRKKHFVEGWSIRKISRNLNLARQTIRKALKDSNIPQYNLTKDRPSPVLEPYKEIIREWLKQDESAPPKQRHTARKIYDRLREEHGFTGGESTVRTFVQKEKKKYVEMFIPLTADWGEQAQVDWGRAKVYIGGKYTEVCLFCLRLKASLVPFVWASPTERLEAFLEGHKRAFEWLGGVPASLVYDNPKTAVTKILKGPHRQEHAVFSSLRAHYLFDSDFCNPASGNEKGTVENLVKFVRRNAMVPVPHVSSLDELNEQLLRWCEKQRQARIKEWEQEREGLRPLPSVPFKCSRTHMVSSSRLLLFQLDRNHYSVPVEYGNRHLRVEAFVERIEVYDSTKLVTVHERTYSRGEKVMKLEHYLPIIKTKPRAAKNALVVRKLPEVYQKLRVRLCSKDPEGYREFAKILLLNLEFRFEDVLAAVEEGLQQHCPTRV</sequence>
<dbReference type="InterPro" id="IPR017894">
    <property type="entry name" value="HTH_IS21_transposase_type"/>
</dbReference>
<dbReference type="GO" id="GO:0003677">
    <property type="term" value="F:DNA binding"/>
    <property type="evidence" value="ECO:0007669"/>
    <property type="project" value="UniProtKB-KW"/>
</dbReference>
<evidence type="ECO:0000256" key="1">
    <source>
        <dbReference type="ARBA" id="ARBA00009277"/>
    </source>
</evidence>
<keyword evidence="4" id="KW-0233">DNA recombination</keyword>
<dbReference type="Proteomes" id="UP000007726">
    <property type="component" value="Chromosome"/>
</dbReference>
<dbReference type="InterPro" id="IPR009057">
    <property type="entry name" value="Homeodomain-like_sf"/>
</dbReference>
<dbReference type="PANTHER" id="PTHR35004">
    <property type="entry name" value="TRANSPOSASE RV3428C-RELATED"/>
    <property type="match status" value="1"/>
</dbReference>
<dbReference type="SUPFAM" id="SSF46689">
    <property type="entry name" value="Homeodomain-like"/>
    <property type="match status" value="1"/>
</dbReference>
<organism evidence="6 7">
    <name type="scientific">Desulfitobacterium hafniense (strain DSM 10664 / DCB-2)</name>
    <dbReference type="NCBI Taxonomy" id="272564"/>
    <lineage>
        <taxon>Bacteria</taxon>
        <taxon>Bacillati</taxon>
        <taxon>Bacillota</taxon>
        <taxon>Clostridia</taxon>
        <taxon>Eubacteriales</taxon>
        <taxon>Desulfitobacteriaceae</taxon>
        <taxon>Desulfitobacterium</taxon>
    </lineage>
</organism>
<reference evidence="6 7" key="1">
    <citation type="journal article" date="2012" name="BMC Microbiol.">
        <title>Genome sequence of Desulfitobacterium hafniense DCB-2, a Gram-positive anaerobe capable of dehalogenation and metal reduction.</title>
        <authorList>
            <person name="Kim S.H."/>
            <person name="Harzman C."/>
            <person name="Davis J.K."/>
            <person name="Hutcheson R."/>
            <person name="Broderick J.B."/>
            <person name="Marsh T.L."/>
            <person name="Tiedje J.M."/>
        </authorList>
    </citation>
    <scope>NUCLEOTIDE SEQUENCE [LARGE SCALE GENOMIC DNA]</scope>
    <source>
        <strain evidence="7">DSM 10664 / DCB-2</strain>
    </source>
</reference>
<protein>
    <submittedName>
        <fullName evidence="6">Transposase</fullName>
    </submittedName>
</protein>
<dbReference type="Pfam" id="PF22483">
    <property type="entry name" value="Mu-transpos_C_2"/>
    <property type="match status" value="1"/>
</dbReference>
<feature type="domain" description="HTH IS21-type" evidence="5">
    <location>
        <begin position="6"/>
        <end position="69"/>
    </location>
</feature>
<accession>B8FVR0</accession>
<evidence type="ECO:0000256" key="3">
    <source>
        <dbReference type="ARBA" id="ARBA00023125"/>
    </source>
</evidence>
<evidence type="ECO:0000256" key="2">
    <source>
        <dbReference type="ARBA" id="ARBA00022578"/>
    </source>
</evidence>
<dbReference type="GO" id="GO:0006310">
    <property type="term" value="P:DNA recombination"/>
    <property type="evidence" value="ECO:0007669"/>
    <property type="project" value="UniProtKB-KW"/>
</dbReference>
<name>B8FVR0_DESHD</name>
<dbReference type="KEGG" id="dhd:Dhaf_4458"/>
<gene>
    <name evidence="6" type="ordered locus">Dhaf_4458</name>
</gene>
<dbReference type="NCBIfam" id="NF033546">
    <property type="entry name" value="transpos_IS21"/>
    <property type="match status" value="1"/>
</dbReference>
<keyword evidence="2" id="KW-0815">Transposition</keyword>
<evidence type="ECO:0000313" key="7">
    <source>
        <dbReference type="Proteomes" id="UP000007726"/>
    </source>
</evidence>
<dbReference type="PANTHER" id="PTHR35004:SF7">
    <property type="entry name" value="INTEGRASE PROTEIN"/>
    <property type="match status" value="1"/>
</dbReference>
<comment type="similarity">
    <text evidence="1">Belongs to the transposase IS21/IS408/IS1162 family.</text>
</comment>
<dbReference type="RefSeq" id="WP_015945235.1">
    <property type="nucleotide sequence ID" value="NC_011830.1"/>
</dbReference>
<keyword evidence="3" id="KW-0238">DNA-binding</keyword>
<dbReference type="InterPro" id="IPR054353">
    <property type="entry name" value="IstA-like_C"/>
</dbReference>
<dbReference type="GO" id="GO:0032196">
    <property type="term" value="P:transposition"/>
    <property type="evidence" value="ECO:0007669"/>
    <property type="project" value="UniProtKB-KW"/>
</dbReference>
<evidence type="ECO:0000256" key="4">
    <source>
        <dbReference type="ARBA" id="ARBA00023172"/>
    </source>
</evidence>
<evidence type="ECO:0000313" key="6">
    <source>
        <dbReference type="EMBL" id="ACL22462.1"/>
    </source>
</evidence>